<protein>
    <recommendedName>
        <fullName evidence="3">Spc7 kinetochore protein domain-containing protein</fullName>
    </recommendedName>
</protein>
<feature type="region of interest" description="Disordered" evidence="2">
    <location>
        <begin position="853"/>
        <end position="893"/>
    </location>
</feature>
<comment type="caution">
    <text evidence="4">The sequence shown here is derived from an EMBL/GenBank/DDBJ whole genome shotgun (WGS) entry which is preliminary data.</text>
</comment>
<dbReference type="GO" id="GO:0000776">
    <property type="term" value="C:kinetochore"/>
    <property type="evidence" value="ECO:0007669"/>
    <property type="project" value="TreeGrafter"/>
</dbReference>
<dbReference type="InterPro" id="IPR033338">
    <property type="entry name" value="Spc105/Spc7"/>
</dbReference>
<dbReference type="Proteomes" id="UP000233524">
    <property type="component" value="Unassembled WGS sequence"/>
</dbReference>
<dbReference type="GO" id="GO:0034501">
    <property type="term" value="P:protein localization to kinetochore"/>
    <property type="evidence" value="ECO:0007669"/>
    <property type="project" value="TreeGrafter"/>
</dbReference>
<feature type="region of interest" description="Disordered" evidence="2">
    <location>
        <begin position="560"/>
        <end position="615"/>
    </location>
</feature>
<feature type="compositionally biased region" description="Polar residues" evidence="2">
    <location>
        <begin position="197"/>
        <end position="218"/>
    </location>
</feature>
<evidence type="ECO:0000256" key="2">
    <source>
        <dbReference type="SAM" id="MobiDB-lite"/>
    </source>
</evidence>
<proteinExistence type="predicted"/>
<dbReference type="OrthoDB" id="5592879at2759"/>
<feature type="compositionally biased region" description="Polar residues" evidence="2">
    <location>
        <begin position="567"/>
        <end position="585"/>
    </location>
</feature>
<feature type="compositionally biased region" description="Acidic residues" evidence="2">
    <location>
        <begin position="221"/>
        <end position="246"/>
    </location>
</feature>
<sequence>MSTQPEIRRKRKSLGAPLSAAKRTEEKENARRKGSRSKSIGPAALPKFQPRSILKPTVPVGHEMPDRSHTQPLIDLDFGENATFTGPDILRNHGADQANGAKIALRTEEEQQASAKEREERERREARRKSLANRRVSFAAEATLHTFHEIEYPQDSTASTNSTRRSSSAGSASTSHPPESDKAGSSENQQNRRRHSSGIQSSHWDQTNDDTLGSSLYGSSDMEDSVEEVEDHEDTDSSSESSDDDGTMVTVEGDEMTSASVASADDLTLDDALRLATQHAGTQQLGSDDEAETEEIIPSFGWARKDPQNQVPETEDHQEDGKDVLAEPTVEMDVDMDMTHAVGGIIKPSAEEMPSNEIDASMDVTKAFGIILGQERQLSINPADAIPLSLRADAPPEGSPLVSRVKCGTTPTTDADCFQDNEDMSMELTTVMGGVLAGAKTGAQKGRWTINRSDETLNTDEAMDLTTGVGGIIPQRIQRDEDEIEETMCMDMTVAVGKILPSDHHEDPTEELTMGMEMTTAIGSIIQRQTSTTGVLAQTTRQGPSPQTTLAPRALLALSPKPHQAMSRPSSATEATNRLRTSVGGQQPHHDAGSSAVARPSITLSSSRETFNSPVPPLEEAVCSLSKPSVPKTKLSPRKAPKEIALHHQTPERKPALDYKISPPKSTTLPTPRASRLSGVGADREGLGSPRVSALLDRRVSIGESSSDFAVSQASPKRRVVFEDPRVLEREINGEYLDDETQDDKHKTQDEKEITLNLKEMIASLSPKKNPVRGRKSLHVGSARGVLGKRPTELDDSDEENDGIKRLKGHQGSPVKNVRLQQPPSNAGPVTGRLLKSTPTGLELRAPAQISGQVCSPLRPNGNGKGLGRDSSTLQSLNPDEGVPHEAEALDTDPGDRIHLQDFLSMISVSFMELTTSRRRQTQAPTALRNTADDLSLERCVVAGACTVPILELYQHSCRELKKYISEGRRMVKEIEMETFQDNPPLFREYASASSDFKLLMDNQFKNGKTHARLLSKAMWYEWRMKLQHGLKEGLDKIEHGMNEDNTSLERQRELLDSILPGLIARHETLAKEHGNLEMYARELADCDPIELDSARMQLIQLESDIEEKKREIAELRGELEMAGSESAKLTSQKDQLLENIKDAEKVREECRGWTTKDVNIYKGRVDSVEREHGWTVTGISGTQVSMAYKREIELVFDVACFRTGQPNSRIDLWYIATKSDAAPCQTGVGRVYFLQLIRDHLRSIPQSRSGISSMLHTVRVAWDTATAIIDNINLINITFPTKVNKVSDTSIEVVSSLLVAEMETKVEVALSLTGAVTPEGVHLTIEPRVKLVYGESFNVGKIKDYLASRISRSSEAEKGDKELWSNVFVSLYGRLLARGRK</sequence>
<dbReference type="EMBL" id="NLAX01000010">
    <property type="protein sequence ID" value="PKS09851.1"/>
    <property type="molecule type" value="Genomic_DNA"/>
</dbReference>
<feature type="compositionally biased region" description="Basic and acidic residues" evidence="2">
    <location>
        <begin position="105"/>
        <end position="125"/>
    </location>
</feature>
<feature type="compositionally biased region" description="Low complexity" evidence="2">
    <location>
        <begin position="156"/>
        <end position="175"/>
    </location>
</feature>
<evidence type="ECO:0000256" key="1">
    <source>
        <dbReference type="SAM" id="Coils"/>
    </source>
</evidence>
<dbReference type="Pfam" id="PF18210">
    <property type="entry name" value="Knl1_RWD_C"/>
    <property type="match status" value="1"/>
</dbReference>
<keyword evidence="1" id="KW-0175">Coiled coil</keyword>
<dbReference type="PANTHER" id="PTHR28260">
    <property type="entry name" value="SPINDLE POLE BODY COMPONENT SPC105"/>
    <property type="match status" value="1"/>
</dbReference>
<feature type="compositionally biased region" description="Basic and acidic residues" evidence="2">
    <location>
        <begin position="22"/>
        <end position="31"/>
    </location>
</feature>
<gene>
    <name evidence="4" type="ORF">jhhlp_004474</name>
</gene>
<keyword evidence="5" id="KW-1185">Reference proteome</keyword>
<dbReference type="GO" id="GO:0007094">
    <property type="term" value="P:mitotic spindle assembly checkpoint signaling"/>
    <property type="evidence" value="ECO:0007669"/>
    <property type="project" value="TreeGrafter"/>
</dbReference>
<feature type="coiled-coil region" evidence="1">
    <location>
        <begin position="1092"/>
        <end position="1147"/>
    </location>
</feature>
<name>A0A2N3NBQ8_9PEZI</name>
<dbReference type="VEuPathDB" id="FungiDB:jhhlp_004474"/>
<dbReference type="SMART" id="SM00787">
    <property type="entry name" value="Spc7"/>
    <property type="match status" value="1"/>
</dbReference>
<dbReference type="InterPro" id="IPR040850">
    <property type="entry name" value="Knl1_RWD_C"/>
</dbReference>
<feature type="domain" description="Spc7 kinetochore protein" evidence="3">
    <location>
        <begin position="883"/>
        <end position="1198"/>
    </location>
</feature>
<feature type="region of interest" description="Disordered" evidence="2">
    <location>
        <begin position="652"/>
        <end position="685"/>
    </location>
</feature>
<dbReference type="InterPro" id="IPR013253">
    <property type="entry name" value="Spc7_domain"/>
</dbReference>
<reference evidence="4 5" key="1">
    <citation type="journal article" date="2017" name="G3 (Bethesda)">
        <title>First Draft Genome Sequence of the Pathogenic Fungus Lomentospora prolificans (Formerly Scedosporium prolificans).</title>
        <authorList>
            <person name="Luo R."/>
            <person name="Zimin A."/>
            <person name="Workman R."/>
            <person name="Fan Y."/>
            <person name="Pertea G."/>
            <person name="Grossman N."/>
            <person name="Wear M.P."/>
            <person name="Jia B."/>
            <person name="Miller H."/>
            <person name="Casadevall A."/>
            <person name="Timp W."/>
            <person name="Zhang S.X."/>
            <person name="Salzberg S.L."/>
        </authorList>
    </citation>
    <scope>NUCLEOTIDE SEQUENCE [LARGE SCALE GENOMIC DNA]</scope>
    <source>
        <strain evidence="4 5">JHH-5317</strain>
    </source>
</reference>
<feature type="compositionally biased region" description="Basic and acidic residues" evidence="2">
    <location>
        <begin position="882"/>
        <end position="893"/>
    </location>
</feature>
<accession>A0A2N3NBQ8</accession>
<evidence type="ECO:0000313" key="4">
    <source>
        <dbReference type="EMBL" id="PKS09851.1"/>
    </source>
</evidence>
<evidence type="ECO:0000313" key="5">
    <source>
        <dbReference type="Proteomes" id="UP000233524"/>
    </source>
</evidence>
<dbReference type="InParanoid" id="A0A2N3NBQ8"/>
<dbReference type="Pfam" id="PF08317">
    <property type="entry name" value="Spc7"/>
    <property type="match status" value="1"/>
</dbReference>
<dbReference type="PANTHER" id="PTHR28260:SF1">
    <property type="entry name" value="SPINDLE POLE BODY COMPONENT SPC105"/>
    <property type="match status" value="1"/>
</dbReference>
<dbReference type="STRING" id="41688.A0A2N3NBQ8"/>
<dbReference type="GO" id="GO:1990758">
    <property type="term" value="P:mitotic sister chromatid biorientation"/>
    <property type="evidence" value="ECO:0007669"/>
    <property type="project" value="TreeGrafter"/>
</dbReference>
<organism evidence="4 5">
    <name type="scientific">Lomentospora prolificans</name>
    <dbReference type="NCBI Taxonomy" id="41688"/>
    <lineage>
        <taxon>Eukaryota</taxon>
        <taxon>Fungi</taxon>
        <taxon>Dikarya</taxon>
        <taxon>Ascomycota</taxon>
        <taxon>Pezizomycotina</taxon>
        <taxon>Sordariomycetes</taxon>
        <taxon>Hypocreomycetidae</taxon>
        <taxon>Microascales</taxon>
        <taxon>Microascaceae</taxon>
        <taxon>Lomentospora</taxon>
    </lineage>
</organism>
<dbReference type="Pfam" id="PF15402">
    <property type="entry name" value="MELT_2"/>
    <property type="match status" value="5"/>
</dbReference>
<feature type="region of interest" description="Disordered" evidence="2">
    <location>
        <begin position="1"/>
        <end position="249"/>
    </location>
</feature>
<feature type="region of interest" description="Disordered" evidence="2">
    <location>
        <begin position="298"/>
        <end position="323"/>
    </location>
</feature>
<feature type="region of interest" description="Disordered" evidence="2">
    <location>
        <begin position="767"/>
        <end position="831"/>
    </location>
</feature>
<dbReference type="SMART" id="SM01315">
    <property type="entry name" value="Spc7_N"/>
    <property type="match status" value="1"/>
</dbReference>
<evidence type="ECO:0000259" key="3">
    <source>
        <dbReference type="SMART" id="SM00787"/>
    </source>
</evidence>
<feature type="compositionally biased region" description="Polar residues" evidence="2">
    <location>
        <begin position="602"/>
        <end position="613"/>
    </location>
</feature>